<dbReference type="InterPro" id="IPR013103">
    <property type="entry name" value="RVT_2"/>
</dbReference>
<evidence type="ECO:0000259" key="1">
    <source>
        <dbReference type="Pfam" id="PF07727"/>
    </source>
</evidence>
<reference evidence="2" key="2">
    <citation type="submission" date="2020-03" db="EMBL/GenBank/DDBJ databases">
        <title>Walnut 2.0.</title>
        <authorList>
            <person name="Marrano A."/>
            <person name="Britton M."/>
            <person name="Zimin A.V."/>
            <person name="Zaini P.A."/>
            <person name="Workman R."/>
            <person name="Puiu D."/>
            <person name="Bianco L."/>
            <person name="Allen B.J."/>
            <person name="Troggio M."/>
            <person name="Leslie C.A."/>
            <person name="Timp W."/>
            <person name="Dendekar A."/>
            <person name="Salzberg S.L."/>
            <person name="Neale D.B."/>
        </authorList>
    </citation>
    <scope>NUCLEOTIDE SEQUENCE</scope>
    <source>
        <tissue evidence="2">Leaves</tissue>
    </source>
</reference>
<gene>
    <name evidence="2" type="ORF">F2P56_034098</name>
</gene>
<dbReference type="InterPro" id="IPR043502">
    <property type="entry name" value="DNA/RNA_pol_sf"/>
</dbReference>
<comment type="caution">
    <text evidence="2">The sequence shown here is derived from an EMBL/GenBank/DDBJ whole genome shotgun (WGS) entry which is preliminary data.</text>
</comment>
<evidence type="ECO:0000313" key="2">
    <source>
        <dbReference type="EMBL" id="KAF5445014.1"/>
    </source>
</evidence>
<dbReference type="PANTHER" id="PTHR11439">
    <property type="entry name" value="GAG-POL-RELATED RETROTRANSPOSON"/>
    <property type="match status" value="1"/>
</dbReference>
<proteinExistence type="predicted"/>
<feature type="domain" description="Reverse transcriptase Ty1/copia-type" evidence="1">
    <location>
        <begin position="2"/>
        <end position="103"/>
    </location>
</feature>
<dbReference type="PANTHER" id="PTHR11439:SF455">
    <property type="entry name" value="RLK (RECEPTOR-LIKE PROTEIN KINASE) 8, PUTATIVE-RELATED"/>
    <property type="match status" value="1"/>
</dbReference>
<dbReference type="Pfam" id="PF07727">
    <property type="entry name" value="RVT_2"/>
    <property type="match status" value="1"/>
</dbReference>
<dbReference type="SUPFAM" id="SSF56672">
    <property type="entry name" value="DNA/RNA polymerases"/>
    <property type="match status" value="1"/>
</dbReference>
<dbReference type="AlphaFoldDB" id="A0A833WTY9"/>
<dbReference type="Proteomes" id="UP000619265">
    <property type="component" value="Unassembled WGS sequence"/>
</dbReference>
<protein>
    <recommendedName>
        <fullName evidence="1">Reverse transcriptase Ty1/copia-type domain-containing protein</fullName>
    </recommendedName>
</protein>
<sequence>MGFTCSHADSSLFVLSRGADLIYLLLYVDDIVVTSNNSSLLDGFIGKLTREFATKDLRSLNYFLGLEAHRTFAGLFLNRVKYAHEILQHAQLLDSKLVSTPMVVAYHLSATGSDFGDPSLYRSLVGVLQYLIITRLDIAHAVTTVIFTSSSSREILAYSNADWARCPDTRRSISDFAIYFGDKIMSWSSKKQLAVSRSSYESEYRALALTDAKVKWLCHLLCDLHVLSVSSPIMLCDNQSSIFFAIHPVSHKHSKHIGLDYHFARELVASGELHIRYVPTNLQVAYVFTKSLGKPAFIFLQSKLRVKDS</sequence>
<dbReference type="EMBL" id="LIHL02000015">
    <property type="protein sequence ID" value="KAF5445014.1"/>
    <property type="molecule type" value="Genomic_DNA"/>
</dbReference>
<dbReference type="Gramene" id="Jr15_05750_p1">
    <property type="protein sequence ID" value="cds.Jr15_05750_p1"/>
    <property type="gene ID" value="Jr15_05750"/>
</dbReference>
<dbReference type="CDD" id="cd09272">
    <property type="entry name" value="RNase_HI_RT_Ty1"/>
    <property type="match status" value="1"/>
</dbReference>
<organism evidence="2 3">
    <name type="scientific">Juglans regia</name>
    <name type="common">English walnut</name>
    <dbReference type="NCBI Taxonomy" id="51240"/>
    <lineage>
        <taxon>Eukaryota</taxon>
        <taxon>Viridiplantae</taxon>
        <taxon>Streptophyta</taxon>
        <taxon>Embryophyta</taxon>
        <taxon>Tracheophyta</taxon>
        <taxon>Spermatophyta</taxon>
        <taxon>Magnoliopsida</taxon>
        <taxon>eudicotyledons</taxon>
        <taxon>Gunneridae</taxon>
        <taxon>Pentapetalae</taxon>
        <taxon>rosids</taxon>
        <taxon>fabids</taxon>
        <taxon>Fagales</taxon>
        <taxon>Juglandaceae</taxon>
        <taxon>Juglans</taxon>
    </lineage>
</organism>
<accession>A0A833WTY9</accession>
<name>A0A833WTY9_JUGRE</name>
<reference evidence="2" key="1">
    <citation type="submission" date="2015-10" db="EMBL/GenBank/DDBJ databases">
        <authorList>
            <person name="Martinez-Garcia P.J."/>
            <person name="Crepeau M.W."/>
            <person name="Puiu D."/>
            <person name="Gonzalez-Ibeas D."/>
            <person name="Whalen J."/>
            <person name="Stevens K."/>
            <person name="Paul R."/>
            <person name="Butterfield T."/>
            <person name="Britton M."/>
            <person name="Reagan R."/>
            <person name="Chakraborty S."/>
            <person name="Walawage S.L."/>
            <person name="Vasquez-Gross H.A."/>
            <person name="Cardeno C."/>
            <person name="Famula R."/>
            <person name="Pratt K."/>
            <person name="Kuruganti S."/>
            <person name="Aradhya M.K."/>
            <person name="Leslie C.A."/>
            <person name="Dandekar A.M."/>
            <person name="Salzberg S.L."/>
            <person name="Wegrzyn J.L."/>
            <person name="Langley C.H."/>
            <person name="Neale D.B."/>
        </authorList>
    </citation>
    <scope>NUCLEOTIDE SEQUENCE</scope>
    <source>
        <tissue evidence="2">Leaves</tissue>
    </source>
</reference>
<evidence type="ECO:0000313" key="3">
    <source>
        <dbReference type="Proteomes" id="UP000619265"/>
    </source>
</evidence>